<dbReference type="Proteomes" id="UP000593915">
    <property type="component" value="Chromosome"/>
</dbReference>
<dbReference type="InterPro" id="IPR056823">
    <property type="entry name" value="TEN-like_YD-shell"/>
</dbReference>
<evidence type="ECO:0000256" key="1">
    <source>
        <dbReference type="ARBA" id="ARBA00022737"/>
    </source>
</evidence>
<organism evidence="4 5">
    <name type="scientific">Treponema pedis</name>
    <dbReference type="NCBI Taxonomy" id="409322"/>
    <lineage>
        <taxon>Bacteria</taxon>
        <taxon>Pseudomonadati</taxon>
        <taxon>Spirochaetota</taxon>
        <taxon>Spirochaetia</taxon>
        <taxon>Spirochaetales</taxon>
        <taxon>Treponemataceae</taxon>
        <taxon>Treponema</taxon>
    </lineage>
</organism>
<evidence type="ECO:0000313" key="4">
    <source>
        <dbReference type="EMBL" id="QOW61794.1"/>
    </source>
</evidence>
<reference evidence="4 5" key="1">
    <citation type="submission" date="2020-09" db="EMBL/GenBank/DDBJ databases">
        <title>Characterization of Treponema spp. from bovine digital dermatitis in Korea.</title>
        <authorList>
            <person name="Espiritu H.M."/>
            <person name="Cho Y.I."/>
            <person name="Mamuad L."/>
        </authorList>
    </citation>
    <scope>NUCLEOTIDE SEQUENCE [LARGE SCALE GENOMIC DNA]</scope>
    <source>
        <strain evidence="4 5">KS1</strain>
    </source>
</reference>
<proteinExistence type="predicted"/>
<dbReference type="AlphaFoldDB" id="A0A7S6WRR1"/>
<evidence type="ECO:0000259" key="3">
    <source>
        <dbReference type="Pfam" id="PF25023"/>
    </source>
</evidence>
<feature type="domain" description="Teneurin-like YD-shell" evidence="3">
    <location>
        <begin position="78"/>
        <end position="360"/>
    </location>
</feature>
<dbReference type="PANTHER" id="PTHR32305:SF15">
    <property type="entry name" value="PROTEIN RHSA-RELATED"/>
    <property type="match status" value="1"/>
</dbReference>
<dbReference type="InterPro" id="IPR050708">
    <property type="entry name" value="T6SS_VgrG/RHS"/>
</dbReference>
<dbReference type="Pfam" id="PF25023">
    <property type="entry name" value="TEN_YD-shell"/>
    <property type="match status" value="1"/>
</dbReference>
<dbReference type="EMBL" id="CP061839">
    <property type="protein sequence ID" value="QOW61794.1"/>
    <property type="molecule type" value="Genomic_DNA"/>
</dbReference>
<dbReference type="PRINTS" id="PR00394">
    <property type="entry name" value="RHSPROTEIN"/>
</dbReference>
<sequence length="491" mass="56227">MGNILKETCNGHEITSRYDILGRRTHTASSLGADIATELDSLSNVTSIETQGWQAKIDYDRQGLEIQRSLSGGLTAQTRRDKTGRVRYQNAVINGQTTHLHREYQWGIDDRLAKIIDLKTNETTAFEYNDRGFLTRAVYGGKEEIWRTADKLGNLYESEAQTDRFYKSSQLIKTATATYKYDSEGFLIEKNESDKTWQYLWTAGGMLKEVQRPDGSVVSFAYDAFGRRIEKKTSKTITRFLWDGNVPLHEWKEFDYKETTDNDRITWVFQGFTPVAKIQGDKSYSIISDHIGTPLQAIDTQGNKVWERELDIYGRVRKEEGEKGFCNMLYQGQYLDTETELVYNYKRYYSQETGAYISQDPIGLAGGLNLYSYVHDSNFWVDIFGLNGTPQLPNETILSEGNTKIVHYYNNPTEHAEPIHFHIEENDNSIGKIKADGTLISGRTNKIAQNLVKQSKNKLRKAEKKIANYLRKVRKIVAGKPFKYGNRGCKS</sequence>
<name>A0A7S6WRR1_9SPIR</name>
<dbReference type="PANTHER" id="PTHR32305">
    <property type="match status" value="1"/>
</dbReference>
<protein>
    <submittedName>
        <fullName evidence="4">RHS domain-containing protein</fullName>
    </submittedName>
</protein>
<keyword evidence="2" id="KW-0175">Coiled coil</keyword>
<evidence type="ECO:0000256" key="2">
    <source>
        <dbReference type="SAM" id="Coils"/>
    </source>
</evidence>
<evidence type="ECO:0000313" key="5">
    <source>
        <dbReference type="Proteomes" id="UP000593915"/>
    </source>
</evidence>
<feature type="coiled-coil region" evidence="2">
    <location>
        <begin position="445"/>
        <end position="472"/>
    </location>
</feature>
<dbReference type="Gene3D" id="2.180.10.10">
    <property type="entry name" value="RHS repeat-associated core"/>
    <property type="match status" value="1"/>
</dbReference>
<gene>
    <name evidence="4" type="ORF">IFE08_05380</name>
</gene>
<dbReference type="NCBIfam" id="TIGR03696">
    <property type="entry name" value="Rhs_assc_core"/>
    <property type="match status" value="1"/>
</dbReference>
<keyword evidence="1" id="KW-0677">Repeat</keyword>
<dbReference type="RefSeq" id="WP_194077321.1">
    <property type="nucleotide sequence ID" value="NZ_CP061839.1"/>
</dbReference>
<dbReference type="InterPro" id="IPR022385">
    <property type="entry name" value="Rhs_assc_core"/>
</dbReference>
<accession>A0A7S6WRR1</accession>